<feature type="binding site" evidence="8">
    <location>
        <position position="80"/>
    </location>
    <ligand>
        <name>Fe cation</name>
        <dbReference type="ChEBI" id="CHEBI:24875"/>
    </ligand>
</feature>
<gene>
    <name evidence="9" type="ORF">CAY53_02810</name>
</gene>
<protein>
    <submittedName>
        <fullName evidence="9">Transcriptional repressor</fullName>
    </submittedName>
</protein>
<proteinExistence type="inferred from homology"/>
<comment type="cofactor">
    <cofactor evidence="7">
        <name>Zn(2+)</name>
        <dbReference type="ChEBI" id="CHEBI:29105"/>
    </cofactor>
    <text evidence="7">Binds 1 zinc ion per subunit.</text>
</comment>
<keyword evidence="2" id="KW-0678">Repressor</keyword>
<dbReference type="Pfam" id="PF01475">
    <property type="entry name" value="FUR"/>
    <property type="match status" value="1"/>
</dbReference>
<dbReference type="KEGG" id="deo:CAY53_02810"/>
<dbReference type="GO" id="GO:0045892">
    <property type="term" value="P:negative regulation of DNA-templated transcription"/>
    <property type="evidence" value="ECO:0007669"/>
    <property type="project" value="TreeGrafter"/>
</dbReference>
<evidence type="ECO:0000256" key="3">
    <source>
        <dbReference type="ARBA" id="ARBA00022833"/>
    </source>
</evidence>
<dbReference type="GO" id="GO:1900376">
    <property type="term" value="P:regulation of secondary metabolite biosynthetic process"/>
    <property type="evidence" value="ECO:0007669"/>
    <property type="project" value="TreeGrafter"/>
</dbReference>
<keyword evidence="6" id="KW-0804">Transcription</keyword>
<evidence type="ECO:0000313" key="9">
    <source>
        <dbReference type="EMBL" id="AVD70538.1"/>
    </source>
</evidence>
<feature type="binding site" evidence="7">
    <location>
        <position position="87"/>
    </location>
    <ligand>
        <name>Zn(2+)</name>
        <dbReference type="ChEBI" id="CHEBI:29105"/>
    </ligand>
</feature>
<evidence type="ECO:0000256" key="1">
    <source>
        <dbReference type="ARBA" id="ARBA00007957"/>
    </source>
</evidence>
<evidence type="ECO:0000256" key="4">
    <source>
        <dbReference type="ARBA" id="ARBA00023015"/>
    </source>
</evidence>
<keyword evidence="3 7" id="KW-0862">Zinc</keyword>
<dbReference type="InterPro" id="IPR043135">
    <property type="entry name" value="Fur_C"/>
</dbReference>
<sequence>MEQSPLRMTYQREIILEELKKTKTHPTADELYSTVKQRIPHISLATVYRNLETLANSGLVRKLEVTGRQKRFDGNTEPHDHITCTVCQRIDDIVHPLNEGQAPMPQSAAWHGYRLTGWSVEYFGICPDCLQKSNAAVTDNTR</sequence>
<evidence type="ECO:0000313" key="10">
    <source>
        <dbReference type="Proteomes" id="UP000239867"/>
    </source>
</evidence>
<keyword evidence="5" id="KW-0238">DNA-binding</keyword>
<evidence type="ECO:0000256" key="2">
    <source>
        <dbReference type="ARBA" id="ARBA00022491"/>
    </source>
</evidence>
<dbReference type="EMBL" id="CP021255">
    <property type="protein sequence ID" value="AVD70538.1"/>
    <property type="molecule type" value="Genomic_DNA"/>
</dbReference>
<name>A0A2L1GLK8_9BACT</name>
<dbReference type="PANTHER" id="PTHR33202:SF7">
    <property type="entry name" value="FERRIC UPTAKE REGULATION PROTEIN"/>
    <property type="match status" value="1"/>
</dbReference>
<dbReference type="CDD" id="cd07153">
    <property type="entry name" value="Fur_like"/>
    <property type="match status" value="1"/>
</dbReference>
<accession>A0A2L1GLK8</accession>
<feature type="binding site" evidence="7">
    <location>
        <position position="126"/>
    </location>
    <ligand>
        <name>Zn(2+)</name>
        <dbReference type="ChEBI" id="CHEBI:29105"/>
    </ligand>
</feature>
<dbReference type="OrthoDB" id="8659436at2"/>
<dbReference type="GO" id="GO:0008270">
    <property type="term" value="F:zinc ion binding"/>
    <property type="evidence" value="ECO:0007669"/>
    <property type="project" value="TreeGrafter"/>
</dbReference>
<keyword evidence="8" id="KW-0408">Iron</keyword>
<dbReference type="GO" id="GO:0000976">
    <property type="term" value="F:transcription cis-regulatory region binding"/>
    <property type="evidence" value="ECO:0007669"/>
    <property type="project" value="TreeGrafter"/>
</dbReference>
<dbReference type="Proteomes" id="UP000239867">
    <property type="component" value="Chromosome"/>
</dbReference>
<evidence type="ECO:0000256" key="5">
    <source>
        <dbReference type="ARBA" id="ARBA00023125"/>
    </source>
</evidence>
<dbReference type="Gene3D" id="3.30.1490.190">
    <property type="match status" value="1"/>
</dbReference>
<keyword evidence="7" id="KW-0479">Metal-binding</keyword>
<dbReference type="AlphaFoldDB" id="A0A2L1GLK8"/>
<feature type="binding site" evidence="7">
    <location>
        <position position="129"/>
    </location>
    <ligand>
        <name>Zn(2+)</name>
        <dbReference type="ChEBI" id="CHEBI:29105"/>
    </ligand>
</feature>
<comment type="cofactor">
    <cofactor evidence="8">
        <name>Mn(2+)</name>
        <dbReference type="ChEBI" id="CHEBI:29035"/>
    </cofactor>
    <cofactor evidence="8">
        <name>Fe(2+)</name>
        <dbReference type="ChEBI" id="CHEBI:29033"/>
    </cofactor>
    <text evidence="8">Binds 1 Mn(2+) or Fe(2+) ion per subunit.</text>
</comment>
<dbReference type="GO" id="GO:0003700">
    <property type="term" value="F:DNA-binding transcription factor activity"/>
    <property type="evidence" value="ECO:0007669"/>
    <property type="project" value="InterPro"/>
</dbReference>
<feature type="binding site" evidence="7">
    <location>
        <position position="84"/>
    </location>
    <ligand>
        <name>Zn(2+)</name>
        <dbReference type="ChEBI" id="CHEBI:29105"/>
    </ligand>
</feature>
<dbReference type="InterPro" id="IPR036390">
    <property type="entry name" value="WH_DNA-bd_sf"/>
</dbReference>
<evidence type="ECO:0000256" key="8">
    <source>
        <dbReference type="PIRSR" id="PIRSR602481-2"/>
    </source>
</evidence>
<dbReference type="InterPro" id="IPR036388">
    <property type="entry name" value="WH-like_DNA-bd_sf"/>
</dbReference>
<reference evidence="9 10" key="1">
    <citation type="journal article" date="2018" name="MBio">
        <title>Insights into the evolution of host association through the isolation and characterization of a novel human periodontal pathobiont, Desulfobulbus oralis.</title>
        <authorList>
            <person name="Cross K.L."/>
            <person name="Chirania P."/>
            <person name="Xiong W."/>
            <person name="Beall C.J."/>
            <person name="Elkins J.G."/>
            <person name="Giannone R.J."/>
            <person name="Griffen A.L."/>
            <person name="Guss A.M."/>
            <person name="Hettich R.L."/>
            <person name="Joshi S.S."/>
            <person name="Mokrzan E.M."/>
            <person name="Martin R.K."/>
            <person name="Zhulin I.B."/>
            <person name="Leys E.J."/>
            <person name="Podar M."/>
        </authorList>
    </citation>
    <scope>NUCLEOTIDE SEQUENCE [LARGE SCALE GENOMIC DNA]</scope>
    <source>
        <strain evidence="9 10">ORNL</strain>
    </source>
</reference>
<evidence type="ECO:0000256" key="6">
    <source>
        <dbReference type="ARBA" id="ARBA00023163"/>
    </source>
</evidence>
<keyword evidence="4" id="KW-0805">Transcription regulation</keyword>
<comment type="similarity">
    <text evidence="1">Belongs to the Fur family.</text>
</comment>
<organism evidence="9 10">
    <name type="scientific">Desulfobulbus oralis</name>
    <dbReference type="NCBI Taxonomy" id="1986146"/>
    <lineage>
        <taxon>Bacteria</taxon>
        <taxon>Pseudomonadati</taxon>
        <taxon>Thermodesulfobacteriota</taxon>
        <taxon>Desulfobulbia</taxon>
        <taxon>Desulfobulbales</taxon>
        <taxon>Desulfobulbaceae</taxon>
        <taxon>Desulfobulbus</taxon>
    </lineage>
</organism>
<evidence type="ECO:0000256" key="7">
    <source>
        <dbReference type="PIRSR" id="PIRSR602481-1"/>
    </source>
</evidence>
<dbReference type="SUPFAM" id="SSF46785">
    <property type="entry name" value="Winged helix' DNA-binding domain"/>
    <property type="match status" value="1"/>
</dbReference>
<feature type="binding site" evidence="8">
    <location>
        <position position="99"/>
    </location>
    <ligand>
        <name>Fe cation</name>
        <dbReference type="ChEBI" id="CHEBI:24875"/>
    </ligand>
</feature>
<dbReference type="PANTHER" id="PTHR33202">
    <property type="entry name" value="ZINC UPTAKE REGULATION PROTEIN"/>
    <property type="match status" value="1"/>
</dbReference>
<keyword evidence="10" id="KW-1185">Reference proteome</keyword>
<dbReference type="InterPro" id="IPR002481">
    <property type="entry name" value="FUR"/>
</dbReference>
<dbReference type="Gene3D" id="1.10.10.10">
    <property type="entry name" value="Winged helix-like DNA-binding domain superfamily/Winged helix DNA-binding domain"/>
    <property type="match status" value="1"/>
</dbReference>